<dbReference type="AlphaFoldDB" id="A0A6J6G3D9"/>
<dbReference type="SUPFAM" id="SSF53383">
    <property type="entry name" value="PLP-dependent transferases"/>
    <property type="match status" value="1"/>
</dbReference>
<keyword evidence="3" id="KW-0663">Pyridoxal phosphate</keyword>
<proteinExistence type="inferred from homology"/>
<dbReference type="PANTHER" id="PTHR48097">
    <property type="entry name" value="L-THREONINE ALDOLASE-RELATED"/>
    <property type="match status" value="1"/>
</dbReference>
<name>A0A6J6G3D9_9ZZZZ</name>
<sequence length="349" mass="37792">MTFPIAPKSFFASDNFSGTHPRYLEAINKANNGHVMAYGGDAHTKEAISLFQELCDEDVEVLFTFNGTGSNVVALGSLLQPADSVVCTSWAHINVDETGAPERILGIKLHDVDSADAKISPDHLHSVSHALGNVHHVQPGVVSITQATELGTLYTIDEIRAVCDVAHSYGMRVHLDGARIANATAALGGNAETFRALTFGAGVDAVSFGGTKNAMMGAEAVLLKRGVASPRAAFIRKQSTQLPSKMRYASAQFVEALSTGLWIETATHANAMAMRLYELVGDIKSLQLSPPQVNSMYPILAPEVKTQLQDWSFFWDWDEERSQVRWMTSWDTTPEDVEAFAAGIRAQVA</sequence>
<comment type="cofactor">
    <cofactor evidence="1">
        <name>pyridoxal 5'-phosphate</name>
        <dbReference type="ChEBI" id="CHEBI:597326"/>
    </cofactor>
</comment>
<accession>A0A6J6G3D9</accession>
<dbReference type="GO" id="GO:0006520">
    <property type="term" value="P:amino acid metabolic process"/>
    <property type="evidence" value="ECO:0007669"/>
    <property type="project" value="InterPro"/>
</dbReference>
<evidence type="ECO:0000259" key="4">
    <source>
        <dbReference type="Pfam" id="PF01212"/>
    </source>
</evidence>
<evidence type="ECO:0000313" key="5">
    <source>
        <dbReference type="EMBL" id="CAB4593515.1"/>
    </source>
</evidence>
<dbReference type="GO" id="GO:0016829">
    <property type="term" value="F:lyase activity"/>
    <property type="evidence" value="ECO:0007669"/>
    <property type="project" value="InterPro"/>
</dbReference>
<dbReference type="InterPro" id="IPR015424">
    <property type="entry name" value="PyrdxlP-dep_Trfase"/>
</dbReference>
<evidence type="ECO:0000256" key="3">
    <source>
        <dbReference type="ARBA" id="ARBA00022898"/>
    </source>
</evidence>
<protein>
    <submittedName>
        <fullName evidence="5">Unannotated protein</fullName>
    </submittedName>
</protein>
<dbReference type="Gene3D" id="3.90.1150.10">
    <property type="entry name" value="Aspartate Aminotransferase, domain 1"/>
    <property type="match status" value="1"/>
</dbReference>
<organism evidence="5">
    <name type="scientific">freshwater metagenome</name>
    <dbReference type="NCBI Taxonomy" id="449393"/>
    <lineage>
        <taxon>unclassified sequences</taxon>
        <taxon>metagenomes</taxon>
        <taxon>ecological metagenomes</taxon>
    </lineage>
</organism>
<comment type="similarity">
    <text evidence="2">Belongs to the threonine aldolase family.</text>
</comment>
<dbReference type="PANTHER" id="PTHR48097:SF5">
    <property type="entry name" value="LOW SPECIFICITY L-THREONINE ALDOLASE"/>
    <property type="match status" value="1"/>
</dbReference>
<evidence type="ECO:0000256" key="2">
    <source>
        <dbReference type="ARBA" id="ARBA00006966"/>
    </source>
</evidence>
<dbReference type="InterPro" id="IPR001597">
    <property type="entry name" value="ArAA_b-elim_lyase/Thr_aldolase"/>
</dbReference>
<evidence type="ECO:0000256" key="1">
    <source>
        <dbReference type="ARBA" id="ARBA00001933"/>
    </source>
</evidence>
<dbReference type="InterPro" id="IPR015421">
    <property type="entry name" value="PyrdxlP-dep_Trfase_major"/>
</dbReference>
<gene>
    <name evidence="5" type="ORF">UFOPK1808_00295</name>
</gene>
<dbReference type="Pfam" id="PF01212">
    <property type="entry name" value="Beta_elim_lyase"/>
    <property type="match status" value="1"/>
</dbReference>
<dbReference type="Gene3D" id="3.40.640.10">
    <property type="entry name" value="Type I PLP-dependent aspartate aminotransferase-like (Major domain)"/>
    <property type="match status" value="1"/>
</dbReference>
<dbReference type="EMBL" id="CAEZUL010000018">
    <property type="protein sequence ID" value="CAB4593515.1"/>
    <property type="molecule type" value="Genomic_DNA"/>
</dbReference>
<reference evidence="5" key="1">
    <citation type="submission" date="2020-05" db="EMBL/GenBank/DDBJ databases">
        <authorList>
            <person name="Chiriac C."/>
            <person name="Salcher M."/>
            <person name="Ghai R."/>
            <person name="Kavagutti S V."/>
        </authorList>
    </citation>
    <scope>NUCLEOTIDE SEQUENCE</scope>
</reference>
<feature type="domain" description="Aromatic amino acid beta-eliminating lyase/threonine aldolase" evidence="4">
    <location>
        <begin position="11"/>
        <end position="296"/>
    </location>
</feature>
<dbReference type="InterPro" id="IPR015422">
    <property type="entry name" value="PyrdxlP-dep_Trfase_small"/>
</dbReference>